<name>A0A0A8ZK54_ARUDO</name>
<accession>A0A0A8ZK54</accession>
<feature type="region of interest" description="Disordered" evidence="1">
    <location>
        <begin position="1"/>
        <end position="55"/>
    </location>
</feature>
<evidence type="ECO:0000256" key="1">
    <source>
        <dbReference type="SAM" id="MobiDB-lite"/>
    </source>
</evidence>
<evidence type="ECO:0000313" key="2">
    <source>
        <dbReference type="EMBL" id="JAD39799.1"/>
    </source>
</evidence>
<protein>
    <submittedName>
        <fullName evidence="2">Uncharacterized protein</fullName>
    </submittedName>
</protein>
<reference evidence="2" key="2">
    <citation type="journal article" date="2015" name="Data Brief">
        <title>Shoot transcriptome of the giant reed, Arundo donax.</title>
        <authorList>
            <person name="Barrero R.A."/>
            <person name="Guerrero F.D."/>
            <person name="Moolhuijzen P."/>
            <person name="Goolsby J.A."/>
            <person name="Tidwell J."/>
            <person name="Bellgard S.E."/>
            <person name="Bellgard M.I."/>
        </authorList>
    </citation>
    <scope>NUCLEOTIDE SEQUENCE</scope>
    <source>
        <tissue evidence="2">Shoot tissue taken approximately 20 cm above the soil surface</tissue>
    </source>
</reference>
<reference evidence="2" key="1">
    <citation type="submission" date="2014-09" db="EMBL/GenBank/DDBJ databases">
        <authorList>
            <person name="Magalhaes I.L.F."/>
            <person name="Oliveira U."/>
            <person name="Santos F.R."/>
            <person name="Vidigal T.H.D.A."/>
            <person name="Brescovit A.D."/>
            <person name="Santos A.J."/>
        </authorList>
    </citation>
    <scope>NUCLEOTIDE SEQUENCE</scope>
    <source>
        <tissue evidence="2">Shoot tissue taken approximately 20 cm above the soil surface</tissue>
    </source>
</reference>
<dbReference type="AlphaFoldDB" id="A0A0A8ZK54"/>
<dbReference type="EMBL" id="GBRH01258096">
    <property type="protein sequence ID" value="JAD39799.1"/>
    <property type="molecule type" value="Transcribed_RNA"/>
</dbReference>
<organism evidence="2">
    <name type="scientific">Arundo donax</name>
    <name type="common">Giant reed</name>
    <name type="synonym">Donax arundinaceus</name>
    <dbReference type="NCBI Taxonomy" id="35708"/>
    <lineage>
        <taxon>Eukaryota</taxon>
        <taxon>Viridiplantae</taxon>
        <taxon>Streptophyta</taxon>
        <taxon>Embryophyta</taxon>
        <taxon>Tracheophyta</taxon>
        <taxon>Spermatophyta</taxon>
        <taxon>Magnoliopsida</taxon>
        <taxon>Liliopsida</taxon>
        <taxon>Poales</taxon>
        <taxon>Poaceae</taxon>
        <taxon>PACMAD clade</taxon>
        <taxon>Arundinoideae</taxon>
        <taxon>Arundineae</taxon>
        <taxon>Arundo</taxon>
    </lineage>
</organism>
<feature type="compositionally biased region" description="Basic and acidic residues" evidence="1">
    <location>
        <begin position="14"/>
        <end position="55"/>
    </location>
</feature>
<sequence>MEDVEEIGPLNCEDDSKNKVRGHETVQEEDAAKTGMEDSKNTDDEKEANGLEGGK</sequence>
<proteinExistence type="predicted"/>